<evidence type="ECO:0000256" key="3">
    <source>
        <dbReference type="HAMAP-Rule" id="MF_01488"/>
    </source>
</evidence>
<comment type="function">
    <text evidence="3">DNA-dependent ATPase and ATP-dependent 5'-3' DNA helicase. Has no activity on blunt DNA or DNA with 3'-overhangs, requires at least 10 bases of 5'-ssDNA for helicase activity.</text>
</comment>
<dbReference type="Pfam" id="PF18335">
    <property type="entry name" value="SH3_13"/>
    <property type="match status" value="1"/>
</dbReference>
<dbReference type="Gene3D" id="3.40.50.300">
    <property type="entry name" value="P-loop containing nucleotide triphosphate hydrolases"/>
    <property type="match status" value="2"/>
</dbReference>
<evidence type="ECO:0000313" key="5">
    <source>
        <dbReference type="EMBL" id="MBM7633904.1"/>
    </source>
</evidence>
<dbReference type="InterPro" id="IPR050534">
    <property type="entry name" value="Coronavir_polyprotein_1ab"/>
</dbReference>
<keyword evidence="3 5" id="KW-0378">Hydrolase</keyword>
<evidence type="ECO:0000313" key="6">
    <source>
        <dbReference type="Proteomes" id="UP000741863"/>
    </source>
</evidence>
<keyword evidence="1 3" id="KW-0547">Nucleotide-binding</keyword>
<dbReference type="InterPro" id="IPR041451">
    <property type="entry name" value="RecD2_SH13"/>
</dbReference>
<comment type="catalytic activity">
    <reaction evidence="3">
        <text>ATP + H2O = ADP + phosphate + H(+)</text>
        <dbReference type="Rhea" id="RHEA:13065"/>
        <dbReference type="ChEBI" id="CHEBI:15377"/>
        <dbReference type="ChEBI" id="CHEBI:15378"/>
        <dbReference type="ChEBI" id="CHEBI:30616"/>
        <dbReference type="ChEBI" id="CHEBI:43474"/>
        <dbReference type="ChEBI" id="CHEBI:456216"/>
        <dbReference type="EC" id="5.6.2.3"/>
    </reaction>
</comment>
<feature type="binding site" evidence="3">
    <location>
        <begin position="359"/>
        <end position="363"/>
    </location>
    <ligand>
        <name>ATP</name>
        <dbReference type="ChEBI" id="CHEBI:30616"/>
    </ligand>
</feature>
<protein>
    <recommendedName>
        <fullName evidence="3">ATP-dependent RecD2 DNA helicase</fullName>
        <ecNumber evidence="3">5.6.2.3</ecNumber>
    </recommendedName>
    <alternativeName>
        <fullName evidence="3">DNA 5'-3' helicase subunit RecD2</fullName>
    </alternativeName>
</protein>
<dbReference type="CDD" id="cd17933">
    <property type="entry name" value="DEXSc_RecD-like"/>
    <property type="match status" value="1"/>
</dbReference>
<gene>
    <name evidence="3" type="primary">recD2</name>
    <name evidence="5" type="ORF">JOD17_003000</name>
</gene>
<organism evidence="5 6">
    <name type="scientific">Geomicrobium sediminis</name>
    <dbReference type="NCBI Taxonomy" id="1347788"/>
    <lineage>
        <taxon>Bacteria</taxon>
        <taxon>Bacillati</taxon>
        <taxon>Bacillota</taxon>
        <taxon>Bacilli</taxon>
        <taxon>Bacillales</taxon>
        <taxon>Geomicrobium</taxon>
    </lineage>
</organism>
<dbReference type="InterPro" id="IPR006345">
    <property type="entry name" value="RecD2"/>
</dbReference>
<dbReference type="HAMAP" id="MF_01488">
    <property type="entry name" value="RecD2"/>
    <property type="match status" value="1"/>
</dbReference>
<dbReference type="Pfam" id="PF13538">
    <property type="entry name" value="UvrD_C_2"/>
    <property type="match status" value="1"/>
</dbReference>
<keyword evidence="6" id="KW-1185">Reference proteome</keyword>
<evidence type="ECO:0000256" key="2">
    <source>
        <dbReference type="ARBA" id="ARBA00022840"/>
    </source>
</evidence>
<dbReference type="InterPro" id="IPR029493">
    <property type="entry name" value="RecD2-like_HHH"/>
</dbReference>
<dbReference type="Pfam" id="PF14490">
    <property type="entry name" value="HHH_RecD2"/>
    <property type="match status" value="1"/>
</dbReference>
<dbReference type="GO" id="GO:0008854">
    <property type="term" value="F:exodeoxyribonuclease V activity"/>
    <property type="evidence" value="ECO:0007669"/>
    <property type="project" value="UniProtKB-EC"/>
</dbReference>
<proteinExistence type="inferred from homology"/>
<dbReference type="Gene3D" id="1.10.10.2220">
    <property type="match status" value="1"/>
</dbReference>
<dbReference type="PANTHER" id="PTHR43788:SF6">
    <property type="entry name" value="DNA HELICASE B"/>
    <property type="match status" value="1"/>
</dbReference>
<dbReference type="InterPro" id="IPR027785">
    <property type="entry name" value="UvrD-like_helicase_C"/>
</dbReference>
<reference evidence="5 6" key="1">
    <citation type="submission" date="2021-01" db="EMBL/GenBank/DDBJ databases">
        <title>Genomic Encyclopedia of Type Strains, Phase IV (KMG-IV): sequencing the most valuable type-strain genomes for metagenomic binning, comparative biology and taxonomic classification.</title>
        <authorList>
            <person name="Goeker M."/>
        </authorList>
    </citation>
    <scope>NUCLEOTIDE SEQUENCE [LARGE SCALE GENOMIC DNA]</scope>
    <source>
        <strain evidence="5 6">DSM 25540</strain>
    </source>
</reference>
<dbReference type="InterPro" id="IPR027417">
    <property type="entry name" value="P-loop_NTPase"/>
</dbReference>
<dbReference type="SUPFAM" id="SSF52540">
    <property type="entry name" value="P-loop containing nucleoside triphosphate hydrolases"/>
    <property type="match status" value="1"/>
</dbReference>
<keyword evidence="2 3" id="KW-0067">ATP-binding</keyword>
<accession>A0ABS2PEQ5</accession>
<dbReference type="EMBL" id="JAFBEC010000008">
    <property type="protein sequence ID" value="MBM7633904.1"/>
    <property type="molecule type" value="Genomic_DNA"/>
</dbReference>
<dbReference type="InterPro" id="IPR055446">
    <property type="entry name" value="RecD2_N_OB"/>
</dbReference>
<dbReference type="PANTHER" id="PTHR43788">
    <property type="entry name" value="DNA2/NAM7 HELICASE FAMILY MEMBER"/>
    <property type="match status" value="1"/>
</dbReference>
<dbReference type="CDD" id="cd18809">
    <property type="entry name" value="SF1_C_RecD"/>
    <property type="match status" value="1"/>
</dbReference>
<evidence type="ECO:0000256" key="1">
    <source>
        <dbReference type="ARBA" id="ARBA00022741"/>
    </source>
</evidence>
<sequence length="757" mass="85372">MTVEEMPYITGTVSQLIFRNDENGYTVMIVDVEQSEPKAETHAITVLGHFPSSPEGELLTFRGQYTEHPKYGQQFKSETYEKHIPREGQALIQYLSSERFPKVGRKTAAMIVAHLGDAALDQMLNDPTCLQSVPSIKAEQRKVIIETLQQEQESAQFMNKLMNYGFGMELSTKIISHYGNDTLRIVETDPYRLVQDIDGIGFFKADELGTQLGIEPLDQKRLKAGLMHSIVATSMSSGHVYLPESEWVEEAKQILNHRSPFAEEEQLLQAIVDLAEDGKVAVDDDRGYVPSLYFAEKGLSTNLERLTVDREIESFSEDLFLQELGKMEERYNISYAEQQKEAVRLALSSPMMILTGGPGTGKTTVIRAIVEMFQRIHGWSEDDSKKSPILLAAPTGRAAKRMSETTGRNAVTIHRLIGWRGDDSEFTERDEDSPLKGELLIIDEASMIDIWLANQLFKAIPAKMQVIIVGDEDQLPSVGPGQVLSDLLSSGKIPAVRLSLVYRQAEGSSITDLAHSIKEGQLPDDFKQPLHDRAFFPGSSANIVPLIEKVCQKAVDRGYAPRDVQVLVPMYRGEAGITALNEKLQDLFNPKKPGQSSITYGDLTLRQGDMVLQLVNNPEENVYNGDRGEIVAIRRAKDTDDKKEKVIIRFDQLEVEYERQDLKQVMLAYCSSIHKAQGSEFPIVIVPLVMNYRRMLKRNLLYTAITRARDYLIMVGEERAYSFAIDHNDHHSRYSYLTERIAHLKEPITNHKTDSNR</sequence>
<keyword evidence="3" id="KW-0238">DNA-binding</keyword>
<keyword evidence="3" id="KW-0347">Helicase</keyword>
<dbReference type="SMART" id="SM00382">
    <property type="entry name" value="AAA"/>
    <property type="match status" value="1"/>
</dbReference>
<dbReference type="InterPro" id="IPR003593">
    <property type="entry name" value="AAA+_ATPase"/>
</dbReference>
<dbReference type="RefSeq" id="WP_204698632.1">
    <property type="nucleotide sequence ID" value="NZ_JAFBEC010000008.1"/>
</dbReference>
<dbReference type="NCBIfam" id="TIGR01448">
    <property type="entry name" value="recD_rel"/>
    <property type="match status" value="1"/>
</dbReference>
<comment type="similarity">
    <text evidence="3">Belongs to the RecD family. RecD2 subfamily.</text>
</comment>
<dbReference type="Gene3D" id="2.30.30.940">
    <property type="match status" value="1"/>
</dbReference>
<name>A0ABS2PEQ5_9BACL</name>
<feature type="domain" description="AAA+ ATPase" evidence="4">
    <location>
        <begin position="348"/>
        <end position="506"/>
    </location>
</feature>
<keyword evidence="3" id="KW-0413">Isomerase</keyword>
<evidence type="ECO:0000259" key="4">
    <source>
        <dbReference type="SMART" id="SM00382"/>
    </source>
</evidence>
<comment type="caution">
    <text evidence="5">The sequence shown here is derived from an EMBL/GenBank/DDBJ whole genome shotgun (WGS) entry which is preliminary data.</text>
</comment>
<dbReference type="Pfam" id="PF23139">
    <property type="entry name" value="OB_YrrC"/>
    <property type="match status" value="1"/>
</dbReference>
<dbReference type="Pfam" id="PF13245">
    <property type="entry name" value="AAA_19"/>
    <property type="match status" value="1"/>
</dbReference>
<dbReference type="EC" id="5.6.2.3" evidence="3"/>
<dbReference type="Proteomes" id="UP000741863">
    <property type="component" value="Unassembled WGS sequence"/>
</dbReference>